<proteinExistence type="predicted"/>
<name>A0A172Q0F3_9CAUD</name>
<keyword evidence="2" id="KW-1185">Reference proteome</keyword>
<accession>A0A172Q0F3</accession>
<evidence type="ECO:0000313" key="1">
    <source>
        <dbReference type="EMBL" id="AND75341.1"/>
    </source>
</evidence>
<sequence length="120" mass="14451">MEKLMLIFVKKTFLAFLLSLIAFTVYANTPQYHYNNARQQRAIIESIYNEAIMYSNTSKCVIDVEASSEDEFIVFSRYVDVRISIIRDRKILMKYYQRVTQPNYIKFKYKLDNIIREYCK</sequence>
<reference evidence="2" key="1">
    <citation type="submission" date="2016-03" db="EMBL/GenBank/DDBJ databases">
        <title>Characterization of Acinetobacter baumannii phage vB_AbaM_ME3.</title>
        <authorList>
            <person name="Buttimer C.T.H."/>
            <person name="Elbreki M."/>
            <person name="Coffey A."/>
        </authorList>
    </citation>
    <scope>NUCLEOTIDE SEQUENCE [LARGE SCALE GENOMIC DNA]</scope>
</reference>
<evidence type="ECO:0000313" key="2">
    <source>
        <dbReference type="Proteomes" id="UP000225947"/>
    </source>
</evidence>
<gene>
    <name evidence="1" type="ORF">ME3_180</name>
</gene>
<dbReference type="EMBL" id="KU935715">
    <property type="protein sequence ID" value="AND75341.1"/>
    <property type="molecule type" value="Genomic_DNA"/>
</dbReference>
<organism evidence="1 2">
    <name type="scientific">Acinetobacter phage vB_AbaM_ME3</name>
    <dbReference type="NCBI Taxonomy" id="1837876"/>
    <lineage>
        <taxon>Viruses</taxon>
        <taxon>Duplodnaviria</taxon>
        <taxon>Heunggongvirae</taxon>
        <taxon>Uroviricota</taxon>
        <taxon>Caudoviricetes</taxon>
        <taxon>Metrivirus</taxon>
        <taxon>Metrivirus ME3</taxon>
    </lineage>
</organism>
<protein>
    <submittedName>
        <fullName evidence="1">Uncharacterized protein</fullName>
    </submittedName>
</protein>
<dbReference type="Proteomes" id="UP000225947">
    <property type="component" value="Segment"/>
</dbReference>